<protein>
    <submittedName>
        <fullName evidence="1">Uncharacterized protein</fullName>
    </submittedName>
</protein>
<keyword evidence="2" id="KW-1185">Reference proteome</keyword>
<gene>
    <name evidence="1" type="ORF">GCM10009560_47690</name>
</gene>
<comment type="caution">
    <text evidence="1">The sequence shown here is derived from an EMBL/GenBank/DDBJ whole genome shotgun (WGS) entry which is preliminary data.</text>
</comment>
<name>A0ABP4APK9_9ACTN</name>
<evidence type="ECO:0000313" key="1">
    <source>
        <dbReference type="EMBL" id="GAA0937969.1"/>
    </source>
</evidence>
<organism evidence="1 2">
    <name type="scientific">Nonomuraea longicatena</name>
    <dbReference type="NCBI Taxonomy" id="83682"/>
    <lineage>
        <taxon>Bacteria</taxon>
        <taxon>Bacillati</taxon>
        <taxon>Actinomycetota</taxon>
        <taxon>Actinomycetes</taxon>
        <taxon>Streptosporangiales</taxon>
        <taxon>Streptosporangiaceae</taxon>
        <taxon>Nonomuraea</taxon>
    </lineage>
</organism>
<reference evidence="2" key="1">
    <citation type="journal article" date="2019" name="Int. J. Syst. Evol. Microbiol.">
        <title>The Global Catalogue of Microorganisms (GCM) 10K type strain sequencing project: providing services to taxonomists for standard genome sequencing and annotation.</title>
        <authorList>
            <consortium name="The Broad Institute Genomics Platform"/>
            <consortium name="The Broad Institute Genome Sequencing Center for Infectious Disease"/>
            <person name="Wu L."/>
            <person name="Ma J."/>
        </authorList>
    </citation>
    <scope>NUCLEOTIDE SEQUENCE [LARGE SCALE GENOMIC DNA]</scope>
    <source>
        <strain evidence="2">JCM 11136</strain>
    </source>
</reference>
<dbReference type="RefSeq" id="WP_343952183.1">
    <property type="nucleotide sequence ID" value="NZ_BAAAHQ010000023.1"/>
</dbReference>
<proteinExistence type="predicted"/>
<dbReference type="Proteomes" id="UP001501578">
    <property type="component" value="Unassembled WGS sequence"/>
</dbReference>
<dbReference type="EMBL" id="BAAAHQ010000023">
    <property type="protein sequence ID" value="GAA0937969.1"/>
    <property type="molecule type" value="Genomic_DNA"/>
</dbReference>
<sequence>MPSKFGDYAVGRYNVLPKTASAPYTAPEELWLTCTPHLDWEWDEPSKMDAAMDLYVTGAEAEAVLPVSTALDWFEKNCENGFQRSKATVHGNWMEWPSNTPEEVKETGKVGVYARLNQFDCGFIHASGNWGTLNGLRAYGRLVGIAPLVCAGTPYEGQLSLTYDEETTVTVSQTIEQTLEFGLDAQTTVGFKGSSPSISGHFGWSRSTTRSTEVSKSHSESQTYDIATKTWGRIDVRACAGVYVGWIAGRDGRYMWDSTSSGYDVYPFRAPIQVPDFASPVAVHRMSAPVNAFDRAEAALITEHSRIARELQALDGRHMTHDGTPVRALRHRQQRLAQAMRALEV</sequence>
<evidence type="ECO:0000313" key="2">
    <source>
        <dbReference type="Proteomes" id="UP001501578"/>
    </source>
</evidence>
<accession>A0ABP4APK9</accession>